<evidence type="ECO:0000313" key="2">
    <source>
        <dbReference type="Proteomes" id="UP001220610"/>
    </source>
</evidence>
<proteinExistence type="predicted"/>
<evidence type="ECO:0000313" key="1">
    <source>
        <dbReference type="EMBL" id="WEK37610.1"/>
    </source>
</evidence>
<dbReference type="AlphaFoldDB" id="A0AAJ6BHC8"/>
<dbReference type="SUPFAM" id="SSF55486">
    <property type="entry name" value="Metalloproteases ('zincins'), catalytic domain"/>
    <property type="match status" value="1"/>
</dbReference>
<accession>A0AAJ6BHC8</accession>
<dbReference type="InterPro" id="IPR024653">
    <property type="entry name" value="Peptidase_M10/M27/M57"/>
</dbReference>
<dbReference type="InterPro" id="IPR013783">
    <property type="entry name" value="Ig-like_fold"/>
</dbReference>
<gene>
    <name evidence="1" type="ORF">P0Y53_08855</name>
</gene>
<dbReference type="Proteomes" id="UP001220610">
    <property type="component" value="Chromosome"/>
</dbReference>
<dbReference type="EMBL" id="CP119311">
    <property type="protein sequence ID" value="WEK37610.1"/>
    <property type="molecule type" value="Genomic_DNA"/>
</dbReference>
<dbReference type="GO" id="GO:0008237">
    <property type="term" value="F:metallopeptidase activity"/>
    <property type="evidence" value="ECO:0007669"/>
    <property type="project" value="UniProtKB-KW"/>
</dbReference>
<reference evidence="1" key="1">
    <citation type="submission" date="2023-03" db="EMBL/GenBank/DDBJ databases">
        <title>Andean soil-derived lignocellulolytic bacterial consortium as a source of novel taxa and putative plastic-active enzymes.</title>
        <authorList>
            <person name="Diaz-Garcia L."/>
            <person name="Chuvochina M."/>
            <person name="Feuerriegel G."/>
            <person name="Bunk B."/>
            <person name="Sproer C."/>
            <person name="Streit W.R."/>
            <person name="Rodriguez L.M."/>
            <person name="Overmann J."/>
            <person name="Jimenez D.J."/>
        </authorList>
    </citation>
    <scope>NUCLEOTIDE SEQUENCE</scope>
    <source>
        <strain evidence="1">MAG 7</strain>
    </source>
</reference>
<name>A0AAJ6BHC8_9BACT</name>
<sequence>MNQHISLIATQRIRRMKAILSLIVTGLLTLSVTAQTPSLSSYPAAQATVFLDFDGHTVKGTIWNWSGTIQAKPSGLSPSAITEIFHRVAEDYRIFNLNITTDSTVYHAAPYNKRVRIIVTPTYEWYGKAGGAAFVGTFADGDDQPAFVFSGLLGNNVKNVAEAISHETGHTMGLQHQSSYDRGCKMTAEYAAGTGSGQIGWAPIMGVGYYKNLTTWHNGPNAEGCNVLQQDIAVIASKANGFGLRPDDHANSFAEASPLERSGMDFLAEGLINDKDDQDVFRFTLPTAANFRINAIPNSIGTDNEGANLDIQVSLVNQQADTIGGYNPATLLHAGLDSNLNSGTYYLVVDGVGNANHDDYASLGYYAISGSINQVLPIHRFVLTAYAQPGRHQLQWQYDTDEAVRSVEVEYSLDGVHFSALTPLHADSRNFSWQPAASATVFYRIRAITLADERNYYSNIVSLKQRRQDGYTLLSTLVGQSIHLQTADNYQYQLFDEKGRLLQRGRLAAGTHQLPVRQAPKGLLLLRLQNESGSWSEKLIKQ</sequence>
<keyword evidence="1" id="KW-0645">Protease</keyword>
<protein>
    <submittedName>
        <fullName evidence="1">Zinc-dependent metalloprotease</fullName>
    </submittedName>
</protein>
<dbReference type="Gene3D" id="2.60.120.380">
    <property type="match status" value="1"/>
</dbReference>
<dbReference type="SUPFAM" id="SSF89260">
    <property type="entry name" value="Collagen-binding domain"/>
    <property type="match status" value="1"/>
</dbReference>
<keyword evidence="1" id="KW-0378">Hydrolase</keyword>
<dbReference type="Gene3D" id="2.60.40.10">
    <property type="entry name" value="Immunoglobulins"/>
    <property type="match status" value="1"/>
</dbReference>
<keyword evidence="1" id="KW-0482">Metalloprotease</keyword>
<organism evidence="1 2">
    <name type="scientific">Candidatus Pseudobacter hemicellulosilyticus</name>
    <dbReference type="NCBI Taxonomy" id="3121375"/>
    <lineage>
        <taxon>Bacteria</taxon>
        <taxon>Pseudomonadati</taxon>
        <taxon>Bacteroidota</taxon>
        <taxon>Chitinophagia</taxon>
        <taxon>Chitinophagales</taxon>
        <taxon>Chitinophagaceae</taxon>
        <taxon>Pseudobacter</taxon>
    </lineage>
</organism>
<dbReference type="Pfam" id="PF12388">
    <property type="entry name" value="Peptidase_M57"/>
    <property type="match status" value="1"/>
</dbReference>